<evidence type="ECO:0000256" key="6">
    <source>
        <dbReference type="ARBA" id="ARBA00022840"/>
    </source>
</evidence>
<dbReference type="PANTHER" id="PTHR43289:SF34">
    <property type="entry name" value="SERINE_THREONINE-PROTEIN KINASE YBDM-RELATED"/>
    <property type="match status" value="1"/>
</dbReference>
<dbReference type="AlphaFoldDB" id="A6GCW3"/>
<evidence type="ECO:0000256" key="3">
    <source>
        <dbReference type="ARBA" id="ARBA00022679"/>
    </source>
</evidence>
<dbReference type="OrthoDB" id="5492781at2"/>
<organism evidence="10 11">
    <name type="scientific">Plesiocystis pacifica SIR-1</name>
    <dbReference type="NCBI Taxonomy" id="391625"/>
    <lineage>
        <taxon>Bacteria</taxon>
        <taxon>Pseudomonadati</taxon>
        <taxon>Myxococcota</taxon>
        <taxon>Polyangia</taxon>
        <taxon>Nannocystales</taxon>
        <taxon>Nannocystaceae</taxon>
        <taxon>Plesiocystis</taxon>
    </lineage>
</organism>
<gene>
    <name evidence="10" type="ORF">PPSIR1_07842</name>
</gene>
<dbReference type="SMART" id="SM00220">
    <property type="entry name" value="S_TKc"/>
    <property type="match status" value="1"/>
</dbReference>
<comment type="caution">
    <text evidence="10">The sequence shown here is derived from an EMBL/GenBank/DDBJ whole genome shotgun (WGS) entry which is preliminary data.</text>
</comment>
<keyword evidence="11" id="KW-1185">Reference proteome</keyword>
<dbReference type="InterPro" id="IPR000719">
    <property type="entry name" value="Prot_kinase_dom"/>
</dbReference>
<evidence type="ECO:0000313" key="11">
    <source>
        <dbReference type="Proteomes" id="UP000005801"/>
    </source>
</evidence>
<dbReference type="eggNOG" id="COG0515">
    <property type="taxonomic scope" value="Bacteria"/>
</dbReference>
<feature type="compositionally biased region" description="Low complexity" evidence="8">
    <location>
        <begin position="387"/>
        <end position="404"/>
    </location>
</feature>
<dbReference type="SUPFAM" id="SSF56112">
    <property type="entry name" value="Protein kinase-like (PK-like)"/>
    <property type="match status" value="1"/>
</dbReference>
<dbReference type="PROSITE" id="PS00107">
    <property type="entry name" value="PROTEIN_KINASE_ATP"/>
    <property type="match status" value="1"/>
</dbReference>
<dbReference type="GO" id="GO:0005524">
    <property type="term" value="F:ATP binding"/>
    <property type="evidence" value="ECO:0007669"/>
    <property type="project" value="UniProtKB-UniRule"/>
</dbReference>
<feature type="region of interest" description="Disordered" evidence="8">
    <location>
        <begin position="484"/>
        <end position="551"/>
    </location>
</feature>
<dbReference type="Proteomes" id="UP000005801">
    <property type="component" value="Unassembled WGS sequence"/>
</dbReference>
<evidence type="ECO:0000256" key="5">
    <source>
        <dbReference type="ARBA" id="ARBA00022777"/>
    </source>
</evidence>
<dbReference type="FunFam" id="1.10.510.10:FF:000021">
    <property type="entry name" value="Serine/threonine protein kinase"/>
    <property type="match status" value="1"/>
</dbReference>
<name>A6GCW3_9BACT</name>
<dbReference type="Pfam" id="PF00069">
    <property type="entry name" value="Pkinase"/>
    <property type="match status" value="1"/>
</dbReference>
<feature type="region of interest" description="Disordered" evidence="8">
    <location>
        <begin position="310"/>
        <end position="339"/>
    </location>
</feature>
<feature type="compositionally biased region" description="Basic and acidic residues" evidence="8">
    <location>
        <begin position="512"/>
        <end position="522"/>
    </location>
</feature>
<evidence type="ECO:0000256" key="1">
    <source>
        <dbReference type="ARBA" id="ARBA00012513"/>
    </source>
</evidence>
<dbReference type="InterPro" id="IPR017441">
    <property type="entry name" value="Protein_kinase_ATP_BS"/>
</dbReference>
<evidence type="ECO:0000256" key="2">
    <source>
        <dbReference type="ARBA" id="ARBA00022527"/>
    </source>
</evidence>
<evidence type="ECO:0000259" key="9">
    <source>
        <dbReference type="PROSITE" id="PS50011"/>
    </source>
</evidence>
<evidence type="ECO:0000256" key="8">
    <source>
        <dbReference type="SAM" id="MobiDB-lite"/>
    </source>
</evidence>
<dbReference type="STRING" id="391625.PPSIR1_07842"/>
<dbReference type="Gene3D" id="1.10.510.10">
    <property type="entry name" value="Transferase(Phosphotransferase) domain 1"/>
    <property type="match status" value="1"/>
</dbReference>
<dbReference type="RefSeq" id="WP_006974554.1">
    <property type="nucleotide sequence ID" value="NZ_ABCS01000068.1"/>
</dbReference>
<keyword evidence="5 10" id="KW-0418">Kinase</keyword>
<dbReference type="GO" id="GO:0004674">
    <property type="term" value="F:protein serine/threonine kinase activity"/>
    <property type="evidence" value="ECO:0007669"/>
    <property type="project" value="UniProtKB-KW"/>
</dbReference>
<feature type="region of interest" description="Disordered" evidence="8">
    <location>
        <begin position="387"/>
        <end position="421"/>
    </location>
</feature>
<dbReference type="PROSITE" id="PS50011">
    <property type="entry name" value="PROTEIN_KINASE_DOM"/>
    <property type="match status" value="1"/>
</dbReference>
<dbReference type="EC" id="2.7.11.1" evidence="1"/>
<dbReference type="Gene3D" id="3.30.200.20">
    <property type="entry name" value="Phosphorylase Kinase, domain 1"/>
    <property type="match status" value="1"/>
</dbReference>
<proteinExistence type="predicted"/>
<dbReference type="CDD" id="cd14014">
    <property type="entry name" value="STKc_PknB_like"/>
    <property type="match status" value="1"/>
</dbReference>
<reference evidence="10 11" key="1">
    <citation type="submission" date="2007-06" db="EMBL/GenBank/DDBJ databases">
        <authorList>
            <person name="Shimkets L."/>
            <person name="Ferriera S."/>
            <person name="Johnson J."/>
            <person name="Kravitz S."/>
            <person name="Beeson K."/>
            <person name="Sutton G."/>
            <person name="Rogers Y.-H."/>
            <person name="Friedman R."/>
            <person name="Frazier M."/>
            <person name="Venter J.C."/>
        </authorList>
    </citation>
    <scope>NUCLEOTIDE SEQUENCE [LARGE SCALE GENOMIC DNA]</scope>
    <source>
        <strain evidence="10 11">SIR-1</strain>
    </source>
</reference>
<feature type="domain" description="Protein kinase" evidence="9">
    <location>
        <begin position="22"/>
        <end position="290"/>
    </location>
</feature>
<dbReference type="EMBL" id="ABCS01000068">
    <property type="protein sequence ID" value="EDM76287.1"/>
    <property type="molecule type" value="Genomic_DNA"/>
</dbReference>
<evidence type="ECO:0000256" key="7">
    <source>
        <dbReference type="PROSITE-ProRule" id="PRU10141"/>
    </source>
</evidence>
<feature type="binding site" evidence="7">
    <location>
        <position position="56"/>
    </location>
    <ligand>
        <name>ATP</name>
        <dbReference type="ChEBI" id="CHEBI:30616"/>
    </ligand>
</feature>
<accession>A6GCW3</accession>
<keyword evidence="6 7" id="KW-0067">ATP-binding</keyword>
<dbReference type="InterPro" id="IPR011009">
    <property type="entry name" value="Kinase-like_dom_sf"/>
</dbReference>
<protein>
    <recommendedName>
        <fullName evidence="1">non-specific serine/threonine protein kinase</fullName>
        <ecNumber evidence="1">2.7.11.1</ecNumber>
    </recommendedName>
</protein>
<dbReference type="PANTHER" id="PTHR43289">
    <property type="entry name" value="MITOGEN-ACTIVATED PROTEIN KINASE KINASE KINASE 20-RELATED"/>
    <property type="match status" value="1"/>
</dbReference>
<evidence type="ECO:0000256" key="4">
    <source>
        <dbReference type="ARBA" id="ARBA00022741"/>
    </source>
</evidence>
<evidence type="ECO:0000313" key="10">
    <source>
        <dbReference type="EMBL" id="EDM76287.1"/>
    </source>
</evidence>
<keyword evidence="2 10" id="KW-0723">Serine/threonine-protein kinase</keyword>
<keyword evidence="3" id="KW-0808">Transferase</keyword>
<feature type="compositionally biased region" description="Gly residues" evidence="8">
    <location>
        <begin position="497"/>
        <end position="508"/>
    </location>
</feature>
<keyword evidence="4 7" id="KW-0547">Nucleotide-binding</keyword>
<sequence>MAAPSKSSPPDPLIGVELSGRYRVEKRLGKGGMGSVYLVEHTTIRKRFAVKVLAKKYANKPDLVQRFLREAQSASAIDHPNVVEISDFGETPTGSVFFVMELFEGEDLRAMLRREKRLAWPRVRHMMMQVCHALEAAHAQGIVHRDMKPDNCFRITRGHDVDFIKVLDFGIAKIEDNDGQGLTRTGVIVGTPTYMAPEQARGEALDHRADIYSVGVIMYGMLCGRPPFKGSNYMETMTAHMFDAPKPPREMAPGAEIPEEVEAIVLKALQKDPGLRFQSMTEMLAALEAVGSGAGAVEVVTEMLEAPTLGPTHYAGRDSQNRPTRPGMSAAEGEATVVEFDARRRAPEDEDEGSGKLLWVGLGGLALSLVAGGALLFMGDPATEAEADAPTPVAAAEPAPAEAAPAPPPVAEPKAKAAPEPGAPSIELVLKTNVEAEILDAADEATYGVATPEGGRIEFSARTRRSPCCSEGYEEQVVEVIPQPRRQAVRVRADQGEGQGRQGQGQGQGQASRDDDQAREAGPRGPQRGQEPLSQVSRGRGAGRGWRRPRR</sequence>